<dbReference type="OrthoDB" id="690068at2759"/>
<comment type="subcellular location">
    <subcellularLocation>
        <location evidence="1">Nucleus</location>
    </subcellularLocation>
</comment>
<feature type="compositionally biased region" description="Basic and acidic residues" evidence="8">
    <location>
        <begin position="1"/>
        <end position="10"/>
    </location>
</feature>
<name>A0A556VU62_BAGYA</name>
<evidence type="ECO:0000256" key="7">
    <source>
        <dbReference type="SAM" id="Coils"/>
    </source>
</evidence>
<feature type="region of interest" description="Disordered" evidence="8">
    <location>
        <begin position="1"/>
        <end position="22"/>
    </location>
</feature>
<evidence type="ECO:0000256" key="5">
    <source>
        <dbReference type="ARBA" id="ARBA00023242"/>
    </source>
</evidence>
<dbReference type="CDD" id="cd18924">
    <property type="entry name" value="bHLHzip_USF1"/>
    <property type="match status" value="1"/>
</dbReference>
<comment type="caution">
    <text evidence="10">The sequence shown here is derived from an EMBL/GenBank/DDBJ whole genome shotgun (WGS) entry which is preliminary data.</text>
</comment>
<evidence type="ECO:0000256" key="2">
    <source>
        <dbReference type="ARBA" id="ARBA00023015"/>
    </source>
</evidence>
<dbReference type="Proteomes" id="UP000319801">
    <property type="component" value="Unassembled WGS sequence"/>
</dbReference>
<keyword evidence="3" id="KW-0238">DNA-binding</keyword>
<dbReference type="Pfam" id="PF00010">
    <property type="entry name" value="HLH"/>
    <property type="match status" value="1"/>
</dbReference>
<dbReference type="PANTHER" id="PTHR46117">
    <property type="entry name" value="FI24210P1"/>
    <property type="match status" value="1"/>
</dbReference>
<evidence type="ECO:0000256" key="6">
    <source>
        <dbReference type="ARBA" id="ARBA00040037"/>
    </source>
</evidence>
<protein>
    <recommendedName>
        <fullName evidence="6">Upstream stimulatory factor 1</fullName>
    </recommendedName>
</protein>
<feature type="coiled-coil region" evidence="7">
    <location>
        <begin position="191"/>
        <end position="235"/>
    </location>
</feature>
<dbReference type="EMBL" id="VCAZ01000256">
    <property type="protein sequence ID" value="TTO95314.1"/>
    <property type="molecule type" value="Genomic_DNA"/>
</dbReference>
<evidence type="ECO:0000256" key="3">
    <source>
        <dbReference type="ARBA" id="ARBA00023125"/>
    </source>
</evidence>
<dbReference type="PANTHER" id="PTHR46117:SF1">
    <property type="entry name" value="UPSTREAM STIMULATORY FACTOR 1"/>
    <property type="match status" value="1"/>
</dbReference>
<keyword evidence="4" id="KW-0804">Transcription</keyword>
<organism evidence="10 11">
    <name type="scientific">Bagarius yarrelli</name>
    <name type="common">Goonch</name>
    <name type="synonym">Bagrus yarrelli</name>
    <dbReference type="NCBI Taxonomy" id="175774"/>
    <lineage>
        <taxon>Eukaryota</taxon>
        <taxon>Metazoa</taxon>
        <taxon>Chordata</taxon>
        <taxon>Craniata</taxon>
        <taxon>Vertebrata</taxon>
        <taxon>Euteleostomi</taxon>
        <taxon>Actinopterygii</taxon>
        <taxon>Neopterygii</taxon>
        <taxon>Teleostei</taxon>
        <taxon>Ostariophysi</taxon>
        <taxon>Siluriformes</taxon>
        <taxon>Sisoridae</taxon>
        <taxon>Sisorinae</taxon>
        <taxon>Bagarius</taxon>
    </lineage>
</organism>
<dbReference type="Gene3D" id="4.10.280.10">
    <property type="entry name" value="Helix-loop-helix DNA-binding domain"/>
    <property type="match status" value="1"/>
</dbReference>
<dbReference type="InterPro" id="IPR011598">
    <property type="entry name" value="bHLH_dom"/>
</dbReference>
<evidence type="ECO:0000256" key="8">
    <source>
        <dbReference type="SAM" id="MobiDB-lite"/>
    </source>
</evidence>
<dbReference type="InterPro" id="IPR036638">
    <property type="entry name" value="HLH_DNA-bd_sf"/>
</dbReference>
<dbReference type="GO" id="GO:0000981">
    <property type="term" value="F:DNA-binding transcription factor activity, RNA polymerase II-specific"/>
    <property type="evidence" value="ECO:0007669"/>
    <property type="project" value="TreeGrafter"/>
</dbReference>
<evidence type="ECO:0000259" key="9">
    <source>
        <dbReference type="PROSITE" id="PS50888"/>
    </source>
</evidence>
<dbReference type="SMART" id="SM00353">
    <property type="entry name" value="HLH"/>
    <property type="match status" value="1"/>
</dbReference>
<evidence type="ECO:0000313" key="11">
    <source>
        <dbReference type="Proteomes" id="UP000319801"/>
    </source>
</evidence>
<dbReference type="InterPro" id="IPR051732">
    <property type="entry name" value="USF"/>
</dbReference>
<dbReference type="GO" id="GO:0046983">
    <property type="term" value="F:protein dimerization activity"/>
    <property type="evidence" value="ECO:0007669"/>
    <property type="project" value="InterPro"/>
</dbReference>
<proteinExistence type="predicted"/>
<dbReference type="AlphaFoldDB" id="A0A556VU62"/>
<dbReference type="SUPFAM" id="SSF47459">
    <property type="entry name" value="HLH, helix-loop-helix DNA-binding domain"/>
    <property type="match status" value="1"/>
</dbReference>
<evidence type="ECO:0000256" key="1">
    <source>
        <dbReference type="ARBA" id="ARBA00004123"/>
    </source>
</evidence>
<feature type="domain" description="BHLH" evidence="9">
    <location>
        <begin position="139"/>
        <end position="194"/>
    </location>
</feature>
<dbReference type="GO" id="GO:0000978">
    <property type="term" value="F:RNA polymerase II cis-regulatory region sequence-specific DNA binding"/>
    <property type="evidence" value="ECO:0007669"/>
    <property type="project" value="TreeGrafter"/>
</dbReference>
<dbReference type="PROSITE" id="PS50888">
    <property type="entry name" value="BHLH"/>
    <property type="match status" value="1"/>
</dbReference>
<keyword evidence="2" id="KW-0805">Transcription regulation</keyword>
<dbReference type="GO" id="GO:0045944">
    <property type="term" value="P:positive regulation of transcription by RNA polymerase II"/>
    <property type="evidence" value="ECO:0007669"/>
    <property type="project" value="UniProtKB-ARBA"/>
</dbReference>
<dbReference type="GO" id="GO:0005634">
    <property type="term" value="C:nucleus"/>
    <property type="evidence" value="ECO:0007669"/>
    <property type="project" value="UniProtKB-SubCell"/>
</dbReference>
<keyword evidence="5" id="KW-0539">Nucleus</keyword>
<evidence type="ECO:0000313" key="10">
    <source>
        <dbReference type="EMBL" id="TTO95314.1"/>
    </source>
</evidence>
<gene>
    <name evidence="10" type="ORF">Baya_16040</name>
</gene>
<keyword evidence="11" id="KW-1185">Reference proteome</keyword>
<accession>A0A556VU62</accession>
<reference evidence="10 11" key="1">
    <citation type="journal article" date="2019" name="Genome Biol. Evol.">
        <title>Whole-Genome Sequencing of the Giant Devil Catfish, Bagarius yarrelli.</title>
        <authorList>
            <person name="Jiang W."/>
            <person name="Lv Y."/>
            <person name="Cheng L."/>
            <person name="Yang K."/>
            <person name="Chao B."/>
            <person name="Wang X."/>
            <person name="Li Y."/>
            <person name="Pan X."/>
            <person name="You X."/>
            <person name="Zhang Y."/>
            <person name="Yang J."/>
            <person name="Li J."/>
            <person name="Zhang X."/>
            <person name="Liu S."/>
            <person name="Sun C."/>
            <person name="Yang J."/>
            <person name="Shi Q."/>
        </authorList>
    </citation>
    <scope>NUCLEOTIDE SEQUENCE [LARGE SCALE GENOMIC DNA]</scope>
    <source>
        <strain evidence="10">JWS20170419001</strain>
        <tissue evidence="10">Muscle</tissue>
    </source>
</reference>
<keyword evidence="7" id="KW-0175">Coiled coil</keyword>
<evidence type="ECO:0000256" key="4">
    <source>
        <dbReference type="ARBA" id="ARBA00023163"/>
    </source>
</evidence>
<sequence>MRKDEKEKFLHFSRQQKSPDSDCNVPVIEEGIVATAEDPSAITTIQSAATFSSEQPIKYLFKTEGAGGQVGELYPPIGQVTYRVIQVADGQLEAQTDGATASEALEGDGTETHYTYYPAAISDGGTGAMVTGVQASDTILSQGTPTVERRRRDKINNWIVQLSKTIPDCTLDATKTGQSKGGILSKACDYIQELRQSNNRLAEELNTLDRLRMDNQLLRQEVEDWKSKNQILRSQLRQHGIVAAASAEPQ</sequence>